<evidence type="ECO:0000313" key="2">
    <source>
        <dbReference type="Proteomes" id="UP000612266"/>
    </source>
</evidence>
<dbReference type="InterPro" id="IPR057845">
    <property type="entry name" value="Gad1"/>
</dbReference>
<name>A0A8I0WV41_9GAMM</name>
<organism evidence="1 2">
    <name type="scientific">Proteus terrae subsp. cibarius</name>
    <dbReference type="NCBI Taxonomy" id="626774"/>
    <lineage>
        <taxon>Bacteria</taxon>
        <taxon>Pseudomonadati</taxon>
        <taxon>Pseudomonadota</taxon>
        <taxon>Gammaproteobacteria</taxon>
        <taxon>Enterobacterales</taxon>
        <taxon>Morganellaceae</taxon>
        <taxon>Proteus</taxon>
    </lineage>
</organism>
<protein>
    <submittedName>
        <fullName evidence="1">Uncharacterized protein</fullName>
    </submittedName>
</protein>
<sequence length="326" mass="37893">MESKPIEIEIIKTDAGQCFITDCTATKGYDFDYHKTILDKLLFDGMSPVKTFHTHWYSIGKFPSKVEKVISGERENKRYELKNPELASDKLPNEIAIGDCDNYDGDIIDSLYSLKYDVKPDYSVEVNVKFNIICEVENFKKSPEFNYPAIKRVGFSDEKYSVTNQNIKHSLIDCIVTPEPVRSNSPCKISSKEMYDLVRQHIINNIDTKIARITSDYDFCFEVKKIIPLLKPHTYSYRDVFARTKKQREKLHFKTATSKEVSIYEMTHEQENYKNYTAIKSFSASNEWELKEMIDNYLSEVMQIIHSPLRICECCDGTGYLQNESN</sequence>
<dbReference type="AlphaFoldDB" id="A0A8I0WV41"/>
<dbReference type="RefSeq" id="WP_196563909.1">
    <property type="nucleotide sequence ID" value="NZ_JADSJR010000024.1"/>
</dbReference>
<dbReference type="EMBL" id="JADSJR010000024">
    <property type="protein sequence ID" value="MBG2915741.1"/>
    <property type="molecule type" value="Genomic_DNA"/>
</dbReference>
<proteinExistence type="predicted"/>
<dbReference type="Pfam" id="PF25705">
    <property type="entry name" value="Gad1"/>
    <property type="match status" value="1"/>
</dbReference>
<comment type="caution">
    <text evidence="1">The sequence shown here is derived from an EMBL/GenBank/DDBJ whole genome shotgun (WGS) entry which is preliminary data.</text>
</comment>
<evidence type="ECO:0000313" key="1">
    <source>
        <dbReference type="EMBL" id="MBG2915741.1"/>
    </source>
</evidence>
<accession>A0A8I0WV41</accession>
<dbReference type="Proteomes" id="UP000612266">
    <property type="component" value="Unassembled WGS sequence"/>
</dbReference>
<reference evidence="1" key="1">
    <citation type="submission" date="2020-11" db="EMBL/GenBank/DDBJ databases">
        <title>Enhanced detection system for hospital associated transmission using whole genome sequencing surveillance.</title>
        <authorList>
            <person name="Harrison L.H."/>
            <person name="Van Tyne D."/>
            <person name="Marsh J.W."/>
            <person name="Griffith M.P."/>
            <person name="Snyder D.J."/>
            <person name="Cooper V.S."/>
            <person name="Mustapha M."/>
        </authorList>
    </citation>
    <scope>NUCLEOTIDE SEQUENCE</scope>
    <source>
        <strain evidence="1">PR00070</strain>
    </source>
</reference>
<gene>
    <name evidence="1" type="ORF">I4901_15340</name>
</gene>